<dbReference type="Proteomes" id="UP000789342">
    <property type="component" value="Unassembled WGS sequence"/>
</dbReference>
<evidence type="ECO:0000256" key="1">
    <source>
        <dbReference type="SAM" id="MobiDB-lite"/>
    </source>
</evidence>
<dbReference type="OrthoDB" id="2431596at2759"/>
<dbReference type="EMBL" id="CAJVPV010007733">
    <property type="protein sequence ID" value="CAG8622360.1"/>
    <property type="molecule type" value="Genomic_DNA"/>
</dbReference>
<organism evidence="3 4">
    <name type="scientific">Acaulospora morrowiae</name>
    <dbReference type="NCBI Taxonomy" id="94023"/>
    <lineage>
        <taxon>Eukaryota</taxon>
        <taxon>Fungi</taxon>
        <taxon>Fungi incertae sedis</taxon>
        <taxon>Mucoromycota</taxon>
        <taxon>Glomeromycotina</taxon>
        <taxon>Glomeromycetes</taxon>
        <taxon>Diversisporales</taxon>
        <taxon>Acaulosporaceae</taxon>
        <taxon>Acaulospora</taxon>
    </lineage>
</organism>
<dbReference type="AlphaFoldDB" id="A0A9N9D117"/>
<reference evidence="3" key="1">
    <citation type="submission" date="2021-06" db="EMBL/GenBank/DDBJ databases">
        <authorList>
            <person name="Kallberg Y."/>
            <person name="Tangrot J."/>
            <person name="Rosling A."/>
        </authorList>
    </citation>
    <scope>NUCLEOTIDE SEQUENCE</scope>
    <source>
        <strain evidence="3">CL551</strain>
    </source>
</reference>
<evidence type="ECO:0000256" key="2">
    <source>
        <dbReference type="SAM" id="Phobius"/>
    </source>
</evidence>
<keyword evidence="2" id="KW-0812">Transmembrane</keyword>
<evidence type="ECO:0000313" key="4">
    <source>
        <dbReference type="Proteomes" id="UP000789342"/>
    </source>
</evidence>
<name>A0A9N9D117_9GLOM</name>
<comment type="caution">
    <text evidence="3">The sequence shown here is derived from an EMBL/GenBank/DDBJ whole genome shotgun (WGS) entry which is preliminary data.</text>
</comment>
<keyword evidence="2" id="KW-1133">Transmembrane helix</keyword>
<proteinExistence type="predicted"/>
<sequence>MSSDKRIFARDVTTIVNQPTSSTTDTTTSSSDNKLNSSVVVALIVFAIAVLAIGLIVILIIYFRRRKKDMQSRGLKPFYLNPRIEPDSHKGSRTRRKSQVKIPQYDQNIIVMEEEGKEEPFEESYAEGAVGKAATTTHSGRSLPVRSQTMYGTTTPSSSTHYPVLQQHHFMSSDHDDNNQHH</sequence>
<keyword evidence="2" id="KW-0472">Membrane</keyword>
<feature type="compositionally biased region" description="Polar residues" evidence="1">
    <location>
        <begin position="134"/>
        <end position="161"/>
    </location>
</feature>
<gene>
    <name evidence="3" type="ORF">AMORRO_LOCUS8717</name>
</gene>
<evidence type="ECO:0000313" key="3">
    <source>
        <dbReference type="EMBL" id="CAG8622360.1"/>
    </source>
</evidence>
<keyword evidence="4" id="KW-1185">Reference proteome</keyword>
<protein>
    <submittedName>
        <fullName evidence="3">6209_t:CDS:1</fullName>
    </submittedName>
</protein>
<feature type="transmembrane region" description="Helical" evidence="2">
    <location>
        <begin position="39"/>
        <end position="63"/>
    </location>
</feature>
<feature type="region of interest" description="Disordered" evidence="1">
    <location>
        <begin position="131"/>
        <end position="161"/>
    </location>
</feature>
<accession>A0A9N9D117</accession>